<name>A0A844G4F3_9BACT</name>
<proteinExistence type="predicted"/>
<evidence type="ECO:0000313" key="1">
    <source>
        <dbReference type="EMBL" id="MST98637.1"/>
    </source>
</evidence>
<protein>
    <recommendedName>
        <fullName evidence="3">ATP-cone domain-containing protein</fullName>
    </recommendedName>
</protein>
<sequence>MVKPAEKIIYIQDHEGERVRFDPVELQTRLINCFLTAGLRESSYMAEDIALAVEYTLLNSNRPDAVFGQGELAAAVIRMLEETGFPEVAALFRQSGGDRQVAVDADPVSVAGFLQKFLACSDTIFDRVVHEVARAVEILGIHEADPHLYLELARYYERKFAIESITGGPVARLRGRTSATKAEITAVLPPEMRALASEGVLRVSEVNEIFSRIRFFFMMKPFARKFGLTPPVTEMEVEPLLFRMSRILELGRAAIDAALQPPEPLPVQLTIPDMSGFITEYFGAEQEKSRKLMDELARTLSFELKNGIYKLSVN</sequence>
<evidence type="ECO:0000313" key="2">
    <source>
        <dbReference type="Proteomes" id="UP000435649"/>
    </source>
</evidence>
<dbReference type="AlphaFoldDB" id="A0A844G4F3"/>
<reference evidence="1 2" key="1">
    <citation type="submission" date="2019-08" db="EMBL/GenBank/DDBJ databases">
        <title>In-depth cultivation of the pig gut microbiome towards novel bacterial diversity and tailored functional studies.</title>
        <authorList>
            <person name="Wylensek D."/>
            <person name="Hitch T.C.A."/>
            <person name="Clavel T."/>
        </authorList>
    </citation>
    <scope>NUCLEOTIDE SEQUENCE [LARGE SCALE GENOMIC DNA]</scope>
    <source>
        <strain evidence="1 2">BBE-744-WT-12</strain>
    </source>
</reference>
<organism evidence="1 2">
    <name type="scientific">Victivallis lenta</name>
    <dbReference type="NCBI Taxonomy" id="2606640"/>
    <lineage>
        <taxon>Bacteria</taxon>
        <taxon>Pseudomonadati</taxon>
        <taxon>Lentisphaerota</taxon>
        <taxon>Lentisphaeria</taxon>
        <taxon>Victivallales</taxon>
        <taxon>Victivallaceae</taxon>
        <taxon>Victivallis</taxon>
    </lineage>
</organism>
<dbReference type="RefSeq" id="WP_106055506.1">
    <property type="nucleotide sequence ID" value="NZ_CALXOB010000028.1"/>
</dbReference>
<evidence type="ECO:0008006" key="3">
    <source>
        <dbReference type="Google" id="ProtNLM"/>
    </source>
</evidence>
<dbReference type="Proteomes" id="UP000435649">
    <property type="component" value="Unassembled WGS sequence"/>
</dbReference>
<keyword evidence="2" id="KW-1185">Reference proteome</keyword>
<accession>A0A844G4F3</accession>
<dbReference type="EMBL" id="VUNS01000021">
    <property type="protein sequence ID" value="MST98637.1"/>
    <property type="molecule type" value="Genomic_DNA"/>
</dbReference>
<gene>
    <name evidence="1" type="ORF">FYJ85_16480</name>
</gene>
<comment type="caution">
    <text evidence="1">The sequence shown here is derived from an EMBL/GenBank/DDBJ whole genome shotgun (WGS) entry which is preliminary data.</text>
</comment>